<accession>A0A422QCC5</accession>
<comment type="caution">
    <text evidence="2">The sequence shown here is derived from an EMBL/GenBank/DDBJ whole genome shotgun (WGS) entry which is preliminary data.</text>
</comment>
<dbReference type="PANTHER" id="PTHR13211">
    <property type="entry name" value="TELOMERASE CAJAL BODY PROTEIN 1"/>
    <property type="match status" value="1"/>
</dbReference>
<sequence>MAPPAGLMAVEAPSGVLFRRLAVAPDYAAGRKREILATWSTCSVPLLATGAEADDGLPAVRLDRSLPWVKLPYPAIDVAWCPFKEGDSYASFLSACRSCPLQLWDADDASLRASYCCHNALGKPASPFSLLWSRRRTFLVGGYGGADDHVHVRLYDVLREGNTAQASYHSPCSKGIVSALADGPAPYEESLLLAGFVRSGNVDVIDTRHLGAAAVLRGLRSGVAQIQAHPASEYLVYAAGRLGDNRIVCWDLRKCNQILLFVERQLCTQQPTFFGFVRPRGAGERRGRLVSATHDGGVLVFDEDGAAAQPRRVQASLGPTAGLSVLDAEGAVAVTVGKRHYPVRDTYEANGGESRTSMRRRGKRERVPLDDSEPETEGGPCGGEAAAGVATLRV</sequence>
<dbReference type="InterPro" id="IPR051150">
    <property type="entry name" value="SWT21/TCAB1_mRNA_Telomere"/>
</dbReference>
<organism evidence="2 3">
    <name type="scientific">Trypanosoma conorhini</name>
    <dbReference type="NCBI Taxonomy" id="83891"/>
    <lineage>
        <taxon>Eukaryota</taxon>
        <taxon>Discoba</taxon>
        <taxon>Euglenozoa</taxon>
        <taxon>Kinetoplastea</taxon>
        <taxon>Metakinetoplastina</taxon>
        <taxon>Trypanosomatida</taxon>
        <taxon>Trypanosomatidae</taxon>
        <taxon>Trypanosoma</taxon>
    </lineage>
</organism>
<dbReference type="OrthoDB" id="239865at2759"/>
<dbReference type="PANTHER" id="PTHR13211:SF0">
    <property type="entry name" value="TELOMERASE CAJAL BODY PROTEIN 1"/>
    <property type="match status" value="1"/>
</dbReference>
<evidence type="ECO:0000313" key="3">
    <source>
        <dbReference type="Proteomes" id="UP000284403"/>
    </source>
</evidence>
<dbReference type="Proteomes" id="UP000284403">
    <property type="component" value="Unassembled WGS sequence"/>
</dbReference>
<keyword evidence="3" id="KW-1185">Reference proteome</keyword>
<dbReference type="AlphaFoldDB" id="A0A422QCC5"/>
<dbReference type="InterPro" id="IPR015943">
    <property type="entry name" value="WD40/YVTN_repeat-like_dom_sf"/>
</dbReference>
<dbReference type="RefSeq" id="XP_029232752.1">
    <property type="nucleotide sequence ID" value="XM_029367145.1"/>
</dbReference>
<protein>
    <submittedName>
        <fullName evidence="2">Transducin family protein / WD-40 repeat family protein</fullName>
    </submittedName>
</protein>
<dbReference type="InterPro" id="IPR036322">
    <property type="entry name" value="WD40_repeat_dom_sf"/>
</dbReference>
<dbReference type="Gene3D" id="2.130.10.10">
    <property type="entry name" value="YVTN repeat-like/Quinoprotein amine dehydrogenase"/>
    <property type="match status" value="1"/>
</dbReference>
<dbReference type="SUPFAM" id="SSF50978">
    <property type="entry name" value="WD40 repeat-like"/>
    <property type="match status" value="1"/>
</dbReference>
<dbReference type="GeneID" id="40313807"/>
<reference evidence="2 3" key="1">
    <citation type="journal article" date="2018" name="BMC Genomics">
        <title>Genomic comparison of Trypanosoma conorhini and Trypanosoma rangeli to Trypanosoma cruzi strains of high and low virulence.</title>
        <authorList>
            <person name="Bradwell K.R."/>
            <person name="Koparde V.N."/>
            <person name="Matveyev A.V."/>
            <person name="Serrano M.G."/>
            <person name="Alves J.M."/>
            <person name="Parikh H."/>
            <person name="Huang B."/>
            <person name="Lee V."/>
            <person name="Espinosa-Alvarez O."/>
            <person name="Ortiz P.A."/>
            <person name="Costa-Martins A.G."/>
            <person name="Teixeira M.M."/>
            <person name="Buck G.A."/>
        </authorList>
    </citation>
    <scope>NUCLEOTIDE SEQUENCE [LARGE SCALE GENOMIC DNA]</scope>
    <source>
        <strain evidence="2 3">025E</strain>
    </source>
</reference>
<dbReference type="EMBL" id="MKKU01000003">
    <property type="protein sequence ID" value="RNF27546.1"/>
    <property type="molecule type" value="Genomic_DNA"/>
</dbReference>
<proteinExistence type="predicted"/>
<feature type="region of interest" description="Disordered" evidence="1">
    <location>
        <begin position="345"/>
        <end position="390"/>
    </location>
</feature>
<name>A0A422QCC5_9TRYP</name>
<gene>
    <name evidence="2" type="ORF">Tco025E_00196</name>
</gene>
<evidence type="ECO:0000313" key="2">
    <source>
        <dbReference type="EMBL" id="RNF27546.1"/>
    </source>
</evidence>
<evidence type="ECO:0000256" key="1">
    <source>
        <dbReference type="SAM" id="MobiDB-lite"/>
    </source>
</evidence>